<sequence length="86" mass="10000">MTALLEKELCDDARMRDFELRQLRYVKAVEVAARRRADDNAAMPDNPEYPDNDSVTTEDQRIMDEELIAERRSKPLVQALSQYLAK</sequence>
<reference evidence="2 3" key="1">
    <citation type="journal article" date="2023" name="Commun. Biol.">
        <title>Reorganization of the ancestral sex-determining regions during the evolution of trioecy in Pleodorina starrii.</title>
        <authorList>
            <person name="Takahashi K."/>
            <person name="Suzuki S."/>
            <person name="Kawai-Toyooka H."/>
            <person name="Yamamoto K."/>
            <person name="Hamaji T."/>
            <person name="Ootsuki R."/>
            <person name="Yamaguchi H."/>
            <person name="Kawachi M."/>
            <person name="Higashiyama T."/>
            <person name="Nozaki H."/>
        </authorList>
    </citation>
    <scope>NUCLEOTIDE SEQUENCE [LARGE SCALE GENOMIC DNA]</scope>
    <source>
        <strain evidence="2 3">NIES-4479</strain>
    </source>
</reference>
<evidence type="ECO:0000313" key="2">
    <source>
        <dbReference type="EMBL" id="GLC58127.1"/>
    </source>
</evidence>
<gene>
    <name evidence="2" type="primary">PLEST007608</name>
    <name evidence="2" type="ORF">PLESTB_001321200</name>
</gene>
<dbReference type="Proteomes" id="UP001165080">
    <property type="component" value="Unassembled WGS sequence"/>
</dbReference>
<organism evidence="2 3">
    <name type="scientific">Pleodorina starrii</name>
    <dbReference type="NCBI Taxonomy" id="330485"/>
    <lineage>
        <taxon>Eukaryota</taxon>
        <taxon>Viridiplantae</taxon>
        <taxon>Chlorophyta</taxon>
        <taxon>core chlorophytes</taxon>
        <taxon>Chlorophyceae</taxon>
        <taxon>CS clade</taxon>
        <taxon>Chlamydomonadales</taxon>
        <taxon>Volvocaceae</taxon>
        <taxon>Pleodorina</taxon>
    </lineage>
</organism>
<keyword evidence="3" id="KW-1185">Reference proteome</keyword>
<proteinExistence type="predicted"/>
<dbReference type="EMBL" id="BRXU01000021">
    <property type="protein sequence ID" value="GLC58127.1"/>
    <property type="molecule type" value="Genomic_DNA"/>
</dbReference>
<evidence type="ECO:0000313" key="3">
    <source>
        <dbReference type="Proteomes" id="UP001165080"/>
    </source>
</evidence>
<protein>
    <submittedName>
        <fullName evidence="2">Uncharacterized protein</fullName>
    </submittedName>
</protein>
<comment type="caution">
    <text evidence="2">The sequence shown here is derived from an EMBL/GenBank/DDBJ whole genome shotgun (WGS) entry which is preliminary data.</text>
</comment>
<accession>A0A9W6BTW4</accession>
<name>A0A9W6BTW4_9CHLO</name>
<dbReference type="AlphaFoldDB" id="A0A9W6BTW4"/>
<feature type="region of interest" description="Disordered" evidence="1">
    <location>
        <begin position="36"/>
        <end position="58"/>
    </location>
</feature>
<evidence type="ECO:0000256" key="1">
    <source>
        <dbReference type="SAM" id="MobiDB-lite"/>
    </source>
</evidence>